<evidence type="ECO:0000313" key="1">
    <source>
        <dbReference type="EMBL" id="KAF4092577.1"/>
    </source>
</evidence>
<dbReference type="AlphaFoldDB" id="A0A7J6BDE4"/>
<organism evidence="1 2">
    <name type="scientific">Ameiurus melas</name>
    <name type="common">Black bullhead</name>
    <name type="synonym">Silurus melas</name>
    <dbReference type="NCBI Taxonomy" id="219545"/>
    <lineage>
        <taxon>Eukaryota</taxon>
        <taxon>Metazoa</taxon>
        <taxon>Chordata</taxon>
        <taxon>Craniata</taxon>
        <taxon>Vertebrata</taxon>
        <taxon>Euteleostomi</taxon>
        <taxon>Actinopterygii</taxon>
        <taxon>Neopterygii</taxon>
        <taxon>Teleostei</taxon>
        <taxon>Ostariophysi</taxon>
        <taxon>Siluriformes</taxon>
        <taxon>Ictaluridae</taxon>
        <taxon>Ameiurus</taxon>
    </lineage>
</organism>
<accession>A0A7J6BDE4</accession>
<reference evidence="1 2" key="1">
    <citation type="submission" date="2020-02" db="EMBL/GenBank/DDBJ databases">
        <title>A chromosome-scale genome assembly of the black bullhead catfish (Ameiurus melas).</title>
        <authorList>
            <person name="Wen M."/>
            <person name="Zham M."/>
            <person name="Cabau C."/>
            <person name="Klopp C."/>
            <person name="Donnadieu C."/>
            <person name="Roques C."/>
            <person name="Bouchez O."/>
            <person name="Lampietro C."/>
            <person name="Jouanno E."/>
            <person name="Herpin A."/>
            <person name="Louis A."/>
            <person name="Berthelot C."/>
            <person name="Parey E."/>
            <person name="Roest-Crollius H."/>
            <person name="Braasch I."/>
            <person name="Postlethwait J."/>
            <person name="Robinson-Rechavi M."/>
            <person name="Echchiki A."/>
            <person name="Begum T."/>
            <person name="Montfort J."/>
            <person name="Schartl M."/>
            <person name="Bobe J."/>
            <person name="Guiguen Y."/>
        </authorList>
    </citation>
    <scope>NUCLEOTIDE SEQUENCE [LARGE SCALE GENOMIC DNA]</scope>
    <source>
        <strain evidence="1">M_S1</strain>
        <tissue evidence="1">Blood</tissue>
    </source>
</reference>
<sequence length="166" mass="19612">MDVARGRRGRRAREPTLSIPAFDSMRFTQRIFEHMPARYDGVDYPDYFVRQCQEYFGSLCDPKPTEGQFIMFIMSRFVSFARSWAQWIVAEKPMVLEDVRLFLELFFVEFGEPRQKYDLDKVLREGTARTPTAPLLHVYYEQVRHQVEMSTPQPATQVTFRSRAPV</sequence>
<dbReference type="Proteomes" id="UP000593565">
    <property type="component" value="Unassembled WGS sequence"/>
</dbReference>
<proteinExistence type="predicted"/>
<comment type="caution">
    <text evidence="1">The sequence shown here is derived from an EMBL/GenBank/DDBJ whole genome shotgun (WGS) entry which is preliminary data.</text>
</comment>
<keyword evidence="2" id="KW-1185">Reference proteome</keyword>
<evidence type="ECO:0000313" key="2">
    <source>
        <dbReference type="Proteomes" id="UP000593565"/>
    </source>
</evidence>
<name>A0A7J6BDE4_AMEME</name>
<dbReference type="EMBL" id="JAAGNN010000002">
    <property type="protein sequence ID" value="KAF4092577.1"/>
    <property type="molecule type" value="Genomic_DNA"/>
</dbReference>
<evidence type="ECO:0008006" key="3">
    <source>
        <dbReference type="Google" id="ProtNLM"/>
    </source>
</evidence>
<protein>
    <recommendedName>
        <fullName evidence="3">DUF4939 domain-containing protein</fullName>
    </recommendedName>
</protein>
<gene>
    <name evidence="1" type="ORF">AMELA_G00022510</name>
</gene>